<feature type="compositionally biased region" description="Low complexity" evidence="1">
    <location>
        <begin position="117"/>
        <end position="127"/>
    </location>
</feature>
<organism evidence="2 3">
    <name type="scientific">Panicum hallii var. hallii</name>
    <dbReference type="NCBI Taxonomy" id="1504633"/>
    <lineage>
        <taxon>Eukaryota</taxon>
        <taxon>Viridiplantae</taxon>
        <taxon>Streptophyta</taxon>
        <taxon>Embryophyta</taxon>
        <taxon>Tracheophyta</taxon>
        <taxon>Spermatophyta</taxon>
        <taxon>Magnoliopsida</taxon>
        <taxon>Liliopsida</taxon>
        <taxon>Poales</taxon>
        <taxon>Poaceae</taxon>
        <taxon>PACMAD clade</taxon>
        <taxon>Panicoideae</taxon>
        <taxon>Panicodae</taxon>
        <taxon>Paniceae</taxon>
        <taxon>Panicinae</taxon>
        <taxon>Panicum</taxon>
        <taxon>Panicum sect. Panicum</taxon>
    </lineage>
</organism>
<feature type="compositionally biased region" description="Low complexity" evidence="1">
    <location>
        <begin position="88"/>
        <end position="97"/>
    </location>
</feature>
<dbReference type="Proteomes" id="UP000244336">
    <property type="component" value="Chromosome 9"/>
</dbReference>
<dbReference type="EMBL" id="CM009757">
    <property type="protein sequence ID" value="PUZ37308.1"/>
    <property type="molecule type" value="Genomic_DNA"/>
</dbReference>
<reference evidence="2 3" key="1">
    <citation type="submission" date="2018-04" db="EMBL/GenBank/DDBJ databases">
        <title>WGS assembly of Panicum hallii var. hallii HAL2.</title>
        <authorList>
            <person name="Lovell J."/>
            <person name="Jenkins J."/>
            <person name="Lowry D."/>
            <person name="Mamidi S."/>
            <person name="Sreedasyam A."/>
            <person name="Weng X."/>
            <person name="Barry K."/>
            <person name="Bonette J."/>
            <person name="Campitelli B."/>
            <person name="Daum C."/>
            <person name="Gordon S."/>
            <person name="Gould B."/>
            <person name="Lipzen A."/>
            <person name="MacQueen A."/>
            <person name="Palacio-Mejia J."/>
            <person name="Plott C."/>
            <person name="Shakirov E."/>
            <person name="Shu S."/>
            <person name="Yoshinaga Y."/>
            <person name="Zane M."/>
            <person name="Rokhsar D."/>
            <person name="Grimwood J."/>
            <person name="Schmutz J."/>
            <person name="Juenger T."/>
        </authorList>
    </citation>
    <scope>NUCLEOTIDE SEQUENCE [LARGE SCALE GENOMIC DNA]</scope>
    <source>
        <strain evidence="3">cv. HAL2</strain>
    </source>
</reference>
<keyword evidence="3" id="KW-1185">Reference proteome</keyword>
<feature type="compositionally biased region" description="Pro residues" evidence="1">
    <location>
        <begin position="98"/>
        <end position="109"/>
    </location>
</feature>
<feature type="region of interest" description="Disordered" evidence="1">
    <location>
        <begin position="59"/>
        <end position="142"/>
    </location>
</feature>
<evidence type="ECO:0000313" key="3">
    <source>
        <dbReference type="Proteomes" id="UP000244336"/>
    </source>
</evidence>
<dbReference type="AlphaFoldDB" id="A0A2T7C1T3"/>
<accession>A0A2T7C1T3</accession>
<proteinExistence type="predicted"/>
<name>A0A2T7C1T3_9POAL</name>
<protein>
    <submittedName>
        <fullName evidence="2">Uncharacterized protein</fullName>
    </submittedName>
</protein>
<evidence type="ECO:0000256" key="1">
    <source>
        <dbReference type="SAM" id="MobiDB-lite"/>
    </source>
</evidence>
<evidence type="ECO:0000313" key="2">
    <source>
        <dbReference type="EMBL" id="PUZ37308.1"/>
    </source>
</evidence>
<sequence>MDPEPEPCPGAGARSCPHADGHVGGGALASLAVRPWRVGGHCFLPHRVVWRGAWDHRLGPRLPARGAERAPPLAQRPRHPRAVAYIHPSSQPYSSSPPLRPSPLLSPPPSHRRELAARSPPRIAPPRYSGNRLATHHPVSSR</sequence>
<dbReference type="Gramene" id="PUZ37308">
    <property type="protein sequence ID" value="PUZ37308"/>
    <property type="gene ID" value="GQ55_9G108800"/>
</dbReference>
<gene>
    <name evidence="2" type="ORF">GQ55_9G108800</name>
</gene>